<dbReference type="eggNOG" id="ENOG502SATE">
    <property type="taxonomic scope" value="Eukaryota"/>
</dbReference>
<dbReference type="Proteomes" id="UP000095284">
    <property type="component" value="Unplaced"/>
</dbReference>
<feature type="region of interest" description="Disordered" evidence="3">
    <location>
        <begin position="162"/>
        <end position="185"/>
    </location>
</feature>
<dbReference type="OrthoDB" id="5823474at2759"/>
<accession>A0A1I7SHE1</accession>
<keyword evidence="7" id="KW-1185">Reference proteome</keyword>
<dbReference type="PANTHER" id="PTHR31624:SF4">
    <property type="entry name" value="CHROMOSOME 16 OPEN READING FRAME 72"/>
    <property type="match status" value="1"/>
</dbReference>
<dbReference type="InterPro" id="IPR029196">
    <property type="entry name" value="HAPSTR1-like"/>
</dbReference>
<dbReference type="WBParaSite" id="BXY_1245700.1">
    <property type="protein sequence ID" value="BXY_1245700.1"/>
    <property type="gene ID" value="BXY_1245700"/>
</dbReference>
<name>A0A1I7SHE1_BURXY</name>
<dbReference type="PANTHER" id="PTHR31624">
    <property type="entry name" value="UPF0472 PROTEIN C16ORF72"/>
    <property type="match status" value="1"/>
</dbReference>
<sequence>MDPRASNNSDDELDDSLYNEFEQACASVSGLFKQPNWRTFQTAAVHTTQLYKAGSEASKRAYEKGMHQGRLQLAKELLALKRYGAKIDAGDVYNILQKYALLPNDYGIPARQRRMTNQNDGGVTQAVSLFQQALNPPNASPNSHHRPAELNTFLHNQVLRHRKRNHSPMDSTNIPNNHFNKRKRF</sequence>
<dbReference type="EMBL" id="CAJFDI010000001">
    <property type="protein sequence ID" value="CAD5210621.1"/>
    <property type="molecule type" value="Genomic_DNA"/>
</dbReference>
<evidence type="ECO:0000256" key="1">
    <source>
        <dbReference type="ARBA" id="ARBA00004123"/>
    </source>
</evidence>
<evidence type="ECO:0000256" key="3">
    <source>
        <dbReference type="SAM" id="MobiDB-lite"/>
    </source>
</evidence>
<reference evidence="8" key="1">
    <citation type="submission" date="2016-11" db="UniProtKB">
        <authorList>
            <consortium name="WormBaseParasite"/>
        </authorList>
    </citation>
    <scope>IDENTIFICATION</scope>
</reference>
<keyword evidence="2" id="KW-0539">Nucleus</keyword>
<evidence type="ECO:0000256" key="2">
    <source>
        <dbReference type="ARBA" id="ARBA00023242"/>
    </source>
</evidence>
<dbReference type="GO" id="GO:0005634">
    <property type="term" value="C:nucleus"/>
    <property type="evidence" value="ECO:0007669"/>
    <property type="project" value="UniProtKB-SubCell"/>
</dbReference>
<dbReference type="SMR" id="A0A1I7SHE1"/>
<dbReference type="Proteomes" id="UP000582659">
    <property type="component" value="Unassembled WGS sequence"/>
</dbReference>
<protein>
    <submittedName>
        <fullName evidence="4">(pine wood nematode) hypothetical protein</fullName>
    </submittedName>
    <submittedName>
        <fullName evidence="8">HUWE1-associated protein modifying stress responses</fullName>
    </submittedName>
</protein>
<gene>
    <name evidence="4" type="ORF">BXYJ_LOCUS2020</name>
</gene>
<evidence type="ECO:0000313" key="4">
    <source>
        <dbReference type="EMBL" id="CAD5210621.1"/>
    </source>
</evidence>
<proteinExistence type="predicted"/>
<dbReference type="Proteomes" id="UP000659654">
    <property type="component" value="Unassembled WGS sequence"/>
</dbReference>
<organism evidence="6 8">
    <name type="scientific">Bursaphelenchus xylophilus</name>
    <name type="common">Pinewood nematode worm</name>
    <name type="synonym">Aphelenchoides xylophilus</name>
    <dbReference type="NCBI Taxonomy" id="6326"/>
    <lineage>
        <taxon>Eukaryota</taxon>
        <taxon>Metazoa</taxon>
        <taxon>Ecdysozoa</taxon>
        <taxon>Nematoda</taxon>
        <taxon>Chromadorea</taxon>
        <taxon>Rhabditida</taxon>
        <taxon>Tylenchina</taxon>
        <taxon>Tylenchomorpha</taxon>
        <taxon>Aphelenchoidea</taxon>
        <taxon>Aphelenchoididae</taxon>
        <taxon>Bursaphelenchus</taxon>
    </lineage>
</organism>
<dbReference type="AlphaFoldDB" id="A0A1I7SHE1"/>
<comment type="subcellular location">
    <subcellularLocation>
        <location evidence="1">Nucleus</location>
    </subcellularLocation>
</comment>
<dbReference type="InterPro" id="IPR040308">
    <property type="entry name" value="HAPR1"/>
</dbReference>
<evidence type="ECO:0000313" key="5">
    <source>
        <dbReference type="EMBL" id="CAG9086713.1"/>
    </source>
</evidence>
<dbReference type="Pfam" id="PF15251">
    <property type="entry name" value="TAPR1-like"/>
    <property type="match status" value="1"/>
</dbReference>
<reference evidence="5" key="2">
    <citation type="submission" date="2020-08" db="EMBL/GenBank/DDBJ databases">
        <authorList>
            <person name="Kikuchi T."/>
        </authorList>
    </citation>
    <scope>NUCLEOTIDE SEQUENCE</scope>
    <source>
        <strain evidence="4">Ka4C1</strain>
    </source>
</reference>
<evidence type="ECO:0000313" key="6">
    <source>
        <dbReference type="Proteomes" id="UP000095284"/>
    </source>
</evidence>
<dbReference type="EMBL" id="CAJFCV020000001">
    <property type="protein sequence ID" value="CAG9086713.1"/>
    <property type="molecule type" value="Genomic_DNA"/>
</dbReference>
<feature type="compositionally biased region" description="Polar residues" evidence="3">
    <location>
        <begin position="168"/>
        <end position="178"/>
    </location>
</feature>
<evidence type="ECO:0000313" key="7">
    <source>
        <dbReference type="Proteomes" id="UP000659654"/>
    </source>
</evidence>
<evidence type="ECO:0000313" key="8">
    <source>
        <dbReference type="WBParaSite" id="BXY_1245700.1"/>
    </source>
</evidence>